<dbReference type="InterPro" id="IPR036255">
    <property type="entry name" value="YgfB-like_sf"/>
</dbReference>
<name>A0A3B1A7J4_9ZZZZ</name>
<sequence length="190" mass="20954">MQDFNYLDINSALEQLDIAADAAEFHGAMSAVICVNGENGYSIWLGSHVPKIEAAIARGDALAQETSRITKGLYQQILKSLANGNFNFELMIPDDDIDLELRTEAMAHWCQGFLLGLGYSGITDLKQFSGELGEIIDDITEISQVTAGQLDYSEDEEQSLTELVEYLRVGVMLFNETLQSHTTQSNTSVH</sequence>
<dbReference type="Gene3D" id="1.20.120.740">
    <property type="entry name" value="YgfB uncharacterised protein family UPF0149, PF03695"/>
    <property type="match status" value="1"/>
</dbReference>
<dbReference type="GO" id="GO:0005829">
    <property type="term" value="C:cytosol"/>
    <property type="evidence" value="ECO:0007669"/>
    <property type="project" value="TreeGrafter"/>
</dbReference>
<reference evidence="2" key="1">
    <citation type="submission" date="2018-06" db="EMBL/GenBank/DDBJ databases">
        <authorList>
            <person name="Zhirakovskaya E."/>
        </authorList>
    </citation>
    <scope>NUCLEOTIDE SEQUENCE</scope>
</reference>
<proteinExistence type="inferred from homology"/>
<dbReference type="EMBL" id="UOFR01000025">
    <property type="protein sequence ID" value="VAW94179.1"/>
    <property type="molecule type" value="Genomic_DNA"/>
</dbReference>
<dbReference type="InterPro" id="IPR011978">
    <property type="entry name" value="YgfB-like"/>
</dbReference>
<evidence type="ECO:0000256" key="1">
    <source>
        <dbReference type="ARBA" id="ARBA00038308"/>
    </source>
</evidence>
<dbReference type="SUPFAM" id="SSF101327">
    <property type="entry name" value="YgfB-like"/>
    <property type="match status" value="1"/>
</dbReference>
<protein>
    <recommendedName>
        <fullName evidence="3">YecA family protein</fullName>
    </recommendedName>
</protein>
<comment type="similarity">
    <text evidence="1">Belongs to the UPF0149 family.</text>
</comment>
<accession>A0A3B1A7J4</accession>
<dbReference type="PANTHER" id="PTHR37528">
    <property type="entry name" value="UPF0149 PROTEIN YGFB"/>
    <property type="match status" value="1"/>
</dbReference>
<gene>
    <name evidence="2" type="ORF">MNBD_GAMMA21-2048</name>
</gene>
<dbReference type="AlphaFoldDB" id="A0A3B1A7J4"/>
<organism evidence="2">
    <name type="scientific">hydrothermal vent metagenome</name>
    <dbReference type="NCBI Taxonomy" id="652676"/>
    <lineage>
        <taxon>unclassified sequences</taxon>
        <taxon>metagenomes</taxon>
        <taxon>ecological metagenomes</taxon>
    </lineage>
</organism>
<evidence type="ECO:0000313" key="2">
    <source>
        <dbReference type="EMBL" id="VAW94179.1"/>
    </source>
</evidence>
<evidence type="ECO:0008006" key="3">
    <source>
        <dbReference type="Google" id="ProtNLM"/>
    </source>
</evidence>
<dbReference type="PANTHER" id="PTHR37528:SF1">
    <property type="entry name" value="UPF0149 PROTEIN YGFB"/>
    <property type="match status" value="1"/>
</dbReference>
<dbReference type="Pfam" id="PF03695">
    <property type="entry name" value="UPF0149"/>
    <property type="match status" value="1"/>
</dbReference>